<dbReference type="GO" id="GO:0000287">
    <property type="term" value="F:magnesium ion binding"/>
    <property type="evidence" value="ECO:0007669"/>
    <property type="project" value="UniProtKB-UniRule"/>
</dbReference>
<feature type="domain" description="PurM-like N-terminal" evidence="2">
    <location>
        <begin position="19"/>
        <end position="126"/>
    </location>
</feature>
<dbReference type="UniPathway" id="UPA00060">
    <property type="reaction ID" value="UER00142"/>
</dbReference>
<reference evidence="3" key="1">
    <citation type="journal article" date="2020" name="mSystems">
        <title>Genome- and Community-Level Interaction Insights into Carbon Utilization and Element Cycling Functions of Hydrothermarchaeota in Hydrothermal Sediment.</title>
        <authorList>
            <person name="Zhou Z."/>
            <person name="Liu Y."/>
            <person name="Xu W."/>
            <person name="Pan J."/>
            <person name="Luo Z.H."/>
            <person name="Li M."/>
        </authorList>
    </citation>
    <scope>NUCLEOTIDE SEQUENCE [LARGE SCALE GENOMIC DNA]</scope>
    <source>
        <strain evidence="3">SpSt-791</strain>
    </source>
</reference>
<dbReference type="InterPro" id="IPR006283">
    <property type="entry name" value="ThiL-like"/>
</dbReference>
<evidence type="ECO:0000256" key="1">
    <source>
        <dbReference type="HAMAP-Rule" id="MF_02128"/>
    </source>
</evidence>
<comment type="pathway">
    <text evidence="1">Cofactor biosynthesis; thiamine diphosphate biosynthesis; thiamine diphosphate from thiamine phosphate: step 1/1.</text>
</comment>
<comment type="function">
    <text evidence="1">Catalyzes the ATP-dependent phosphorylation of thiamine-monophosphate (TMP) to form thiamine-pyrophosphate (TPP), the active form of vitamin B1.</text>
</comment>
<feature type="binding site" evidence="1">
    <location>
        <position position="21"/>
    </location>
    <ligand>
        <name>Mg(2+)</name>
        <dbReference type="ChEBI" id="CHEBI:18420"/>
        <label>4</label>
    </ligand>
</feature>
<feature type="binding site" evidence="1">
    <location>
        <position position="41"/>
    </location>
    <ligand>
        <name>substrate</name>
    </ligand>
</feature>
<keyword evidence="1 3" id="KW-0808">Transferase</keyword>
<keyword evidence="1" id="KW-0479">Metal-binding</keyword>
<feature type="binding site" evidence="1">
    <location>
        <position position="250"/>
    </location>
    <ligand>
        <name>substrate</name>
    </ligand>
</feature>
<feature type="binding site" evidence="1">
    <location>
        <position position="93"/>
    </location>
    <ligand>
        <name>ATP</name>
        <dbReference type="ChEBI" id="CHEBI:30616"/>
    </ligand>
</feature>
<feature type="binding site" evidence="1">
    <location>
        <position position="63"/>
    </location>
    <ligand>
        <name>Mg(2+)</name>
        <dbReference type="ChEBI" id="CHEBI:18420"/>
        <label>3</label>
    </ligand>
</feature>
<dbReference type="GO" id="GO:0009229">
    <property type="term" value="P:thiamine diphosphate biosynthetic process"/>
    <property type="evidence" value="ECO:0007669"/>
    <property type="project" value="UniProtKB-UniRule"/>
</dbReference>
<dbReference type="SUPFAM" id="SSF56042">
    <property type="entry name" value="PurM C-terminal domain-like"/>
    <property type="match status" value="1"/>
</dbReference>
<dbReference type="AlphaFoldDB" id="A0A7V6CN61"/>
<feature type="binding site" evidence="1">
    <location>
        <position position="134"/>
    </location>
    <ligand>
        <name>ATP</name>
        <dbReference type="ChEBI" id="CHEBI:30616"/>
    </ligand>
</feature>
<feature type="binding site" evidence="1">
    <location>
        <position position="63"/>
    </location>
    <ligand>
        <name>Mg(2+)</name>
        <dbReference type="ChEBI" id="CHEBI:18420"/>
        <label>4</label>
    </ligand>
</feature>
<keyword evidence="1" id="KW-0547">Nucleotide-binding</keyword>
<dbReference type="PANTHER" id="PTHR30270">
    <property type="entry name" value="THIAMINE-MONOPHOSPHATE KINASE"/>
    <property type="match status" value="1"/>
</dbReference>
<keyword evidence="1" id="KW-0067">ATP-binding</keyword>
<dbReference type="GO" id="GO:0005524">
    <property type="term" value="F:ATP binding"/>
    <property type="evidence" value="ECO:0007669"/>
    <property type="project" value="UniProtKB-UniRule"/>
</dbReference>
<accession>A0A7V6CN61</accession>
<feature type="binding site" evidence="1">
    <location>
        <position position="21"/>
    </location>
    <ligand>
        <name>Mg(2+)</name>
        <dbReference type="ChEBI" id="CHEBI:18420"/>
        <label>3</label>
    </ligand>
</feature>
<dbReference type="Gene3D" id="3.30.1330.10">
    <property type="entry name" value="PurM-like, N-terminal domain"/>
    <property type="match status" value="1"/>
</dbReference>
<dbReference type="GO" id="GO:0009228">
    <property type="term" value="P:thiamine biosynthetic process"/>
    <property type="evidence" value="ECO:0007669"/>
    <property type="project" value="UniProtKB-KW"/>
</dbReference>
<dbReference type="EMBL" id="DTHS01000024">
    <property type="protein sequence ID" value="HHR48785.1"/>
    <property type="molecule type" value="Genomic_DNA"/>
</dbReference>
<feature type="binding site" evidence="1">
    <location>
        <position position="111"/>
    </location>
    <ligand>
        <name>Mg(2+)</name>
        <dbReference type="ChEBI" id="CHEBI:18420"/>
        <label>1</label>
    </ligand>
</feature>
<feature type="binding site" evidence="1">
    <location>
        <position position="197"/>
    </location>
    <ligand>
        <name>Mg(2+)</name>
        <dbReference type="ChEBI" id="CHEBI:18420"/>
        <label>3</label>
    </ligand>
</feature>
<keyword evidence="1 3" id="KW-0418">Kinase</keyword>
<sequence length="305" mass="34904">MWNEISAINFLKRLFKKIGDDCAYYPDGTLITTDAFLEDVHFSLKYFSFSQIAKKTFYATISDIYAMAGKPQELFIAFLYPPYLKEGDFKKIYYTYKKLAERYSVTIAGGDIIKSEKLGMVLTCLGKSKKVIKRSTAQIGDRVYVTGYLGLSETGRLALINNLDKKRFRFSIKRHLEPEPRVAVIEKIKNKINALIDTSDGLATDTNHLAYESKVKIILFFEKLPIADETYLLCEKLNLAIEDFILKSGEDFELLFTTNEGLPKEIKKIKISEIGEVKKGKGVYLLKEKKLKKILPIGYQHIINK</sequence>
<dbReference type="Gene3D" id="3.90.650.10">
    <property type="entry name" value="PurM-like C-terminal domain"/>
    <property type="match status" value="1"/>
</dbReference>
<dbReference type="InterPro" id="IPR016188">
    <property type="entry name" value="PurM-like_N"/>
</dbReference>
<feature type="binding site" evidence="1">
    <location>
        <position position="34"/>
    </location>
    <ligand>
        <name>Mg(2+)</name>
        <dbReference type="ChEBI" id="CHEBI:18420"/>
        <label>2</label>
    </ligand>
</feature>
<keyword evidence="1" id="KW-0460">Magnesium</keyword>
<protein>
    <recommendedName>
        <fullName evidence="1">Thiamine-monophosphate kinase</fullName>
        <shortName evidence="1">TMP kinase</shortName>
        <shortName evidence="1">Thiamine-phosphate kinase</shortName>
        <ecNumber evidence="1">2.7.4.16</ecNumber>
    </recommendedName>
</protein>
<feature type="binding site" evidence="1">
    <location>
        <position position="299"/>
    </location>
    <ligand>
        <name>substrate</name>
    </ligand>
</feature>
<dbReference type="PIRSF" id="PIRSF005303">
    <property type="entry name" value="Thiam_monoph_kin"/>
    <property type="match status" value="1"/>
</dbReference>
<comment type="caution">
    <text evidence="3">The sequence shown here is derived from an EMBL/GenBank/DDBJ whole genome shotgun (WGS) entry which is preliminary data.</text>
</comment>
<feature type="binding site" evidence="1">
    <location>
        <begin position="110"/>
        <end position="111"/>
    </location>
    <ligand>
        <name>ATP</name>
        <dbReference type="ChEBI" id="CHEBI:30616"/>
    </ligand>
</feature>
<evidence type="ECO:0000313" key="3">
    <source>
        <dbReference type="EMBL" id="HHR48785.1"/>
    </source>
</evidence>
<comment type="miscellaneous">
    <text evidence="1">Reaction mechanism of ThiL seems to utilize a direct, inline transfer of the gamma-phosphate of ATP to TMP rather than a phosphorylated enzyme intermediate.</text>
</comment>
<feature type="binding site" evidence="1">
    <location>
        <position position="32"/>
    </location>
    <ligand>
        <name>Mg(2+)</name>
        <dbReference type="ChEBI" id="CHEBI:18420"/>
        <label>4</label>
    </ligand>
</feature>
<keyword evidence="1" id="KW-0784">Thiamine biosynthesis</keyword>
<gene>
    <name evidence="1 3" type="primary">thiL</name>
    <name evidence="3" type="ORF">ENV79_03980</name>
</gene>
<dbReference type="CDD" id="cd02194">
    <property type="entry name" value="ThiL"/>
    <property type="match status" value="1"/>
</dbReference>
<feature type="binding site" evidence="1">
    <location>
        <position position="63"/>
    </location>
    <ligand>
        <name>Mg(2+)</name>
        <dbReference type="ChEBI" id="CHEBI:18420"/>
        <label>2</label>
    </ligand>
</feature>
<feature type="binding site" evidence="1">
    <location>
        <position position="34"/>
    </location>
    <ligand>
        <name>Mg(2+)</name>
        <dbReference type="ChEBI" id="CHEBI:18420"/>
        <label>1</label>
    </ligand>
</feature>
<dbReference type="InterPro" id="IPR036676">
    <property type="entry name" value="PurM-like_C_sf"/>
</dbReference>
<comment type="similarity">
    <text evidence="1">Belongs to the thiamine-monophosphate kinase family.</text>
</comment>
<feature type="binding site" evidence="1">
    <location>
        <position position="33"/>
    </location>
    <ligand>
        <name>Mg(2+)</name>
        <dbReference type="ChEBI" id="CHEBI:18420"/>
        <label>1</label>
    </ligand>
</feature>
<dbReference type="SUPFAM" id="SSF55326">
    <property type="entry name" value="PurM N-terminal domain-like"/>
    <property type="match status" value="1"/>
</dbReference>
<dbReference type="Pfam" id="PF00586">
    <property type="entry name" value="AIRS"/>
    <property type="match status" value="1"/>
</dbReference>
<comment type="catalytic activity">
    <reaction evidence="1">
        <text>thiamine phosphate + ATP = thiamine diphosphate + ADP</text>
        <dbReference type="Rhea" id="RHEA:15913"/>
        <dbReference type="ChEBI" id="CHEBI:30616"/>
        <dbReference type="ChEBI" id="CHEBI:37575"/>
        <dbReference type="ChEBI" id="CHEBI:58937"/>
        <dbReference type="ChEBI" id="CHEBI:456216"/>
        <dbReference type="EC" id="2.7.4.16"/>
    </reaction>
</comment>
<proteinExistence type="inferred from homology"/>
<dbReference type="EC" id="2.7.4.16" evidence="1"/>
<dbReference type="NCBIfam" id="TIGR01379">
    <property type="entry name" value="thiL"/>
    <property type="match status" value="1"/>
</dbReference>
<dbReference type="HAMAP" id="MF_02128">
    <property type="entry name" value="TMP_kinase"/>
    <property type="match status" value="1"/>
</dbReference>
<feature type="binding site" evidence="1">
    <location>
        <position position="199"/>
    </location>
    <ligand>
        <name>ATP</name>
        <dbReference type="ChEBI" id="CHEBI:30616"/>
    </ligand>
</feature>
<dbReference type="PANTHER" id="PTHR30270:SF0">
    <property type="entry name" value="THIAMINE-MONOPHOSPHATE KINASE"/>
    <property type="match status" value="1"/>
</dbReference>
<dbReference type="InterPro" id="IPR036921">
    <property type="entry name" value="PurM-like_N_sf"/>
</dbReference>
<evidence type="ECO:0000259" key="2">
    <source>
        <dbReference type="Pfam" id="PF00586"/>
    </source>
</evidence>
<organism evidence="3">
    <name type="scientific">candidate division WOR-3 bacterium</name>
    <dbReference type="NCBI Taxonomy" id="2052148"/>
    <lineage>
        <taxon>Bacteria</taxon>
        <taxon>Bacteria division WOR-3</taxon>
    </lineage>
</organism>
<name>A0A7V6CN61_UNCW3</name>
<feature type="binding site" evidence="1">
    <location>
        <position position="200"/>
    </location>
    <ligand>
        <name>Mg(2+)</name>
        <dbReference type="ChEBI" id="CHEBI:18420"/>
        <label>5</label>
    </ligand>
</feature>
<dbReference type="GO" id="GO:0009030">
    <property type="term" value="F:thiamine-phosphate kinase activity"/>
    <property type="evidence" value="ECO:0007669"/>
    <property type="project" value="UniProtKB-UniRule"/>
</dbReference>